<evidence type="ECO:0000256" key="3">
    <source>
        <dbReference type="ARBA" id="ARBA00004991"/>
    </source>
</evidence>
<evidence type="ECO:0000256" key="2">
    <source>
        <dbReference type="ARBA" id="ARBA00004760"/>
    </source>
</evidence>
<keyword evidence="7" id="KW-0746">Sphingolipid metabolism</keyword>
<dbReference type="FunFam" id="3.40.50.720:FF:000468">
    <property type="entry name" value="Short-chain dehydrogenase, putative"/>
    <property type="match status" value="1"/>
</dbReference>
<dbReference type="GO" id="GO:0047560">
    <property type="term" value="F:3-dehydrosphinganine reductase activity"/>
    <property type="evidence" value="ECO:0007669"/>
    <property type="project" value="UniProtKB-EC"/>
</dbReference>
<dbReference type="Proteomes" id="UP000429607">
    <property type="component" value="Unassembled WGS sequence"/>
</dbReference>
<keyword evidence="6" id="KW-0521">NADP</keyword>
<organism evidence="13 18">
    <name type="scientific">Phytophthora rubi</name>
    <dbReference type="NCBI Taxonomy" id="129364"/>
    <lineage>
        <taxon>Eukaryota</taxon>
        <taxon>Sar</taxon>
        <taxon>Stramenopiles</taxon>
        <taxon>Oomycota</taxon>
        <taxon>Peronosporomycetes</taxon>
        <taxon>Peronosporales</taxon>
        <taxon>Peronosporaceae</taxon>
        <taxon>Phytophthora</taxon>
    </lineage>
</organism>
<dbReference type="PANTHER" id="PTHR43550:SF3">
    <property type="entry name" value="3-KETODIHYDROSPHINGOSINE REDUCTASE"/>
    <property type="match status" value="1"/>
</dbReference>
<feature type="transmembrane region" description="Helical" evidence="11">
    <location>
        <begin position="313"/>
        <end position="335"/>
    </location>
</feature>
<evidence type="ECO:0000313" key="13">
    <source>
        <dbReference type="EMBL" id="KAE8993142.1"/>
    </source>
</evidence>
<evidence type="ECO:0000256" key="10">
    <source>
        <dbReference type="ARBA" id="ARBA00026112"/>
    </source>
</evidence>
<dbReference type="EMBL" id="QXFV01001888">
    <property type="protein sequence ID" value="KAE8996520.1"/>
    <property type="molecule type" value="Genomic_DNA"/>
</dbReference>
<evidence type="ECO:0000256" key="8">
    <source>
        <dbReference type="ARBA" id="ARBA00023002"/>
    </source>
</evidence>
<comment type="subcellular location">
    <subcellularLocation>
        <location evidence="1">Endoplasmic reticulum</location>
    </subcellularLocation>
</comment>
<dbReference type="Proteomes" id="UP000434957">
    <property type="component" value="Unassembled WGS sequence"/>
</dbReference>
<proteinExistence type="predicted"/>
<dbReference type="PANTHER" id="PTHR43550">
    <property type="entry name" value="3-KETODIHYDROSPHINGOSINE REDUCTASE"/>
    <property type="match status" value="1"/>
</dbReference>
<evidence type="ECO:0000313" key="14">
    <source>
        <dbReference type="EMBL" id="KAE8996520.1"/>
    </source>
</evidence>
<dbReference type="OrthoDB" id="37659at2759"/>
<keyword evidence="9" id="KW-0443">Lipid metabolism</keyword>
<feature type="transmembrane region" description="Helical" evidence="11">
    <location>
        <begin position="23"/>
        <end position="40"/>
    </location>
</feature>
<sequence length="351" mass="37695">MAVGASWDNLTALLDSTGFVMDVWTVLYAVAGCSLLSFLVTKVRAPGFCVDGKHVFITGGSSGIGLATAKKYAEAGAKVSIIARDAKKLDAAKLEIEAVRKHADAPVFAQSCDVVDPEAVKKAIEAANAFHKRATDHVVCSAGTVEPGYFMEQDVAGFKSSMDINYFGTLHVVHAALPGMIKQHEGGQIVLVGSAFSLMACIGSAQYSSSKYAVRGLAESLRNELKLYDIRVSVFYPGNVDTPMLEHEMALTPPETKTIEGVSAPLSPEAAAQTLVNGIAKGHFSITTDPLVYLLRILSNGVTPMHNTVLEAVALPLLIVIQVAFLYFMDGVVQFSRWKRAKERKSEKKDQ</sequence>
<dbReference type="CDD" id="cd08939">
    <property type="entry name" value="KDSR-like_SDR_c"/>
    <property type="match status" value="1"/>
</dbReference>
<keyword evidence="8" id="KW-0560">Oxidoreductase</keyword>
<evidence type="ECO:0000259" key="12">
    <source>
        <dbReference type="SMART" id="SM00822"/>
    </source>
</evidence>
<dbReference type="PRINTS" id="PR00081">
    <property type="entry name" value="GDHRDH"/>
</dbReference>
<evidence type="ECO:0000313" key="15">
    <source>
        <dbReference type="EMBL" id="KAE9307566.1"/>
    </source>
</evidence>
<keyword evidence="17" id="KW-1185">Reference proteome</keyword>
<dbReference type="InterPro" id="IPR002347">
    <property type="entry name" value="SDR_fam"/>
</dbReference>
<dbReference type="InterPro" id="IPR045022">
    <property type="entry name" value="KDSR-like"/>
</dbReference>
<evidence type="ECO:0000256" key="1">
    <source>
        <dbReference type="ARBA" id="ARBA00004240"/>
    </source>
</evidence>
<evidence type="ECO:0000256" key="4">
    <source>
        <dbReference type="ARBA" id="ARBA00022741"/>
    </source>
</evidence>
<evidence type="ECO:0000256" key="11">
    <source>
        <dbReference type="SAM" id="Phobius"/>
    </source>
</evidence>
<evidence type="ECO:0000256" key="5">
    <source>
        <dbReference type="ARBA" id="ARBA00022824"/>
    </source>
</evidence>
<dbReference type="InterPro" id="IPR036291">
    <property type="entry name" value="NAD(P)-bd_dom_sf"/>
</dbReference>
<keyword evidence="11" id="KW-0472">Membrane</keyword>
<keyword evidence="11" id="KW-0812">Transmembrane</keyword>
<evidence type="ECO:0000313" key="18">
    <source>
        <dbReference type="Proteomes" id="UP000435112"/>
    </source>
</evidence>
<dbReference type="SUPFAM" id="SSF51735">
    <property type="entry name" value="NAD(P)-binding Rossmann-fold domains"/>
    <property type="match status" value="1"/>
</dbReference>
<comment type="pathway">
    <text evidence="3">Sphingolipid metabolism.</text>
</comment>
<reference evidence="16 18" key="1">
    <citation type="submission" date="2018-09" db="EMBL/GenBank/DDBJ databases">
        <title>Genomic investigation of the strawberry pathogen Phytophthora fragariae indicates pathogenicity is determined by transcriptional variation in three key races.</title>
        <authorList>
            <person name="Adams T.M."/>
            <person name="Armitage A.D."/>
            <person name="Sobczyk M.K."/>
            <person name="Bates H.J."/>
            <person name="Dunwell J.M."/>
            <person name="Nellist C.F."/>
            <person name="Harrison R.J."/>
        </authorList>
    </citation>
    <scope>NUCLEOTIDE SEQUENCE [LARGE SCALE GENOMIC DNA]</scope>
    <source>
        <strain evidence="14 16">SCRP249</strain>
        <strain evidence="13 18">SCRP324</strain>
        <strain evidence="15 17">SCRP333</strain>
    </source>
</reference>
<evidence type="ECO:0000256" key="6">
    <source>
        <dbReference type="ARBA" id="ARBA00022857"/>
    </source>
</evidence>
<evidence type="ECO:0000256" key="9">
    <source>
        <dbReference type="ARBA" id="ARBA00023098"/>
    </source>
</evidence>
<name>A0A6A3JG73_9STRA</name>
<dbReference type="Pfam" id="PF00106">
    <property type="entry name" value="adh_short"/>
    <property type="match status" value="1"/>
</dbReference>
<protein>
    <recommendedName>
        <fullName evidence="10">3-dehydrosphinganine reductase</fullName>
        <ecNumber evidence="10">1.1.1.102</ecNumber>
    </recommendedName>
</protein>
<dbReference type="AlphaFoldDB" id="A0A6A3JG73"/>
<accession>A0A6A3JG73</accession>
<dbReference type="InterPro" id="IPR020904">
    <property type="entry name" value="Sc_DH/Rdtase_CS"/>
</dbReference>
<dbReference type="EMBL" id="QXFT01001918">
    <property type="protein sequence ID" value="KAE9307566.1"/>
    <property type="molecule type" value="Genomic_DNA"/>
</dbReference>
<keyword evidence="4" id="KW-0547">Nucleotide-binding</keyword>
<gene>
    <name evidence="14" type="ORF">PR001_g19842</name>
    <name evidence="13" type="ORF">PR002_g20333</name>
    <name evidence="15" type="ORF">PR003_g20963</name>
</gene>
<dbReference type="GO" id="GO:0030148">
    <property type="term" value="P:sphingolipid biosynthetic process"/>
    <property type="evidence" value="ECO:0007669"/>
    <property type="project" value="InterPro"/>
</dbReference>
<dbReference type="EMBL" id="QXFU01001928">
    <property type="protein sequence ID" value="KAE8993142.1"/>
    <property type="molecule type" value="Genomic_DNA"/>
</dbReference>
<evidence type="ECO:0000313" key="17">
    <source>
        <dbReference type="Proteomes" id="UP000434957"/>
    </source>
</evidence>
<dbReference type="PROSITE" id="PS00061">
    <property type="entry name" value="ADH_SHORT"/>
    <property type="match status" value="1"/>
</dbReference>
<dbReference type="Gene3D" id="3.40.50.720">
    <property type="entry name" value="NAD(P)-binding Rossmann-like Domain"/>
    <property type="match status" value="1"/>
</dbReference>
<comment type="pathway">
    <text evidence="2">Lipid metabolism; sphingolipid metabolism.</text>
</comment>
<dbReference type="GO" id="GO:0005789">
    <property type="term" value="C:endoplasmic reticulum membrane"/>
    <property type="evidence" value="ECO:0007669"/>
    <property type="project" value="TreeGrafter"/>
</dbReference>
<keyword evidence="5" id="KW-0256">Endoplasmic reticulum</keyword>
<evidence type="ECO:0000313" key="16">
    <source>
        <dbReference type="Proteomes" id="UP000429607"/>
    </source>
</evidence>
<dbReference type="Proteomes" id="UP000435112">
    <property type="component" value="Unassembled WGS sequence"/>
</dbReference>
<dbReference type="SMART" id="SM00822">
    <property type="entry name" value="PKS_KR"/>
    <property type="match status" value="1"/>
</dbReference>
<evidence type="ECO:0000256" key="7">
    <source>
        <dbReference type="ARBA" id="ARBA00022919"/>
    </source>
</evidence>
<dbReference type="EC" id="1.1.1.102" evidence="10"/>
<dbReference type="GO" id="GO:0006666">
    <property type="term" value="P:3-keto-sphinganine metabolic process"/>
    <property type="evidence" value="ECO:0007669"/>
    <property type="project" value="InterPro"/>
</dbReference>
<comment type="caution">
    <text evidence="13">The sequence shown here is derived from an EMBL/GenBank/DDBJ whole genome shotgun (WGS) entry which is preliminary data.</text>
</comment>
<feature type="domain" description="Ketoreductase" evidence="12">
    <location>
        <begin position="53"/>
        <end position="243"/>
    </location>
</feature>
<dbReference type="GO" id="GO:0000166">
    <property type="term" value="F:nucleotide binding"/>
    <property type="evidence" value="ECO:0007669"/>
    <property type="project" value="UniProtKB-KW"/>
</dbReference>
<keyword evidence="11" id="KW-1133">Transmembrane helix</keyword>
<feature type="transmembrane region" description="Helical" evidence="11">
    <location>
        <begin position="189"/>
        <end position="207"/>
    </location>
</feature>
<dbReference type="InterPro" id="IPR057326">
    <property type="entry name" value="KR_dom"/>
</dbReference>